<comment type="subcellular location">
    <subcellularLocation>
        <location evidence="6">Golgi apparatus membrane</location>
        <topology evidence="6">Multi-pass membrane protein</topology>
    </subcellularLocation>
    <subcellularLocation>
        <location evidence="1">Membrane</location>
        <topology evidence="1">Multi-pass membrane protein</topology>
    </subcellularLocation>
</comment>
<feature type="transmembrane region" description="Helical" evidence="6">
    <location>
        <begin position="116"/>
        <end position="137"/>
    </location>
</feature>
<feature type="domain" description="Yip1" evidence="7">
    <location>
        <begin position="79"/>
        <end position="224"/>
    </location>
</feature>
<dbReference type="InterPro" id="IPR045231">
    <property type="entry name" value="Yip1/4-like"/>
</dbReference>
<feature type="transmembrane region" description="Helical" evidence="6">
    <location>
        <begin position="149"/>
        <end position="170"/>
    </location>
</feature>
<dbReference type="Gramene" id="Ma08_t01770.1">
    <property type="protein sequence ID" value="Ma08_p01770.1"/>
    <property type="gene ID" value="Ma08_g01770"/>
</dbReference>
<evidence type="ECO:0000313" key="10">
    <source>
        <dbReference type="Proteomes" id="UP000012960"/>
    </source>
</evidence>
<dbReference type="AlphaFoldDB" id="A0A804K1V6"/>
<evidence type="ECO:0000256" key="4">
    <source>
        <dbReference type="ARBA" id="ARBA00022989"/>
    </source>
</evidence>
<feature type="transmembrane region" description="Helical" evidence="6">
    <location>
        <begin position="209"/>
        <end position="226"/>
    </location>
</feature>
<gene>
    <name evidence="8" type="ORF">GSMUA_335630.1</name>
</gene>
<keyword evidence="3 6" id="KW-0812">Transmembrane</keyword>
<dbReference type="PANTHER" id="PTHR21236">
    <property type="entry name" value="GOLGI MEMBRANE PROTEIN YIP1"/>
    <property type="match status" value="1"/>
</dbReference>
<evidence type="ECO:0000256" key="5">
    <source>
        <dbReference type="ARBA" id="ARBA00023136"/>
    </source>
</evidence>
<reference evidence="9" key="2">
    <citation type="submission" date="2021-05" db="UniProtKB">
        <authorList>
            <consortium name="EnsemblPlants"/>
        </authorList>
    </citation>
    <scope>IDENTIFICATION</scope>
    <source>
        <strain evidence="9">subsp. malaccensis</strain>
    </source>
</reference>
<keyword evidence="10" id="KW-1185">Reference proteome</keyword>
<evidence type="ECO:0000256" key="6">
    <source>
        <dbReference type="RuleBase" id="RU361264"/>
    </source>
</evidence>
<evidence type="ECO:0000313" key="8">
    <source>
        <dbReference type="EMBL" id="CAG1830309.1"/>
    </source>
</evidence>
<accession>A0A804K1V6</accession>
<evidence type="ECO:0000256" key="1">
    <source>
        <dbReference type="ARBA" id="ARBA00004141"/>
    </source>
</evidence>
<dbReference type="GO" id="GO:0000139">
    <property type="term" value="C:Golgi membrane"/>
    <property type="evidence" value="ECO:0007669"/>
    <property type="project" value="UniProtKB-SubCell"/>
</dbReference>
<dbReference type="OrthoDB" id="440385at2759"/>
<dbReference type="OMA" id="GICVVRY"/>
<evidence type="ECO:0000259" key="7">
    <source>
        <dbReference type="Pfam" id="PF04893"/>
    </source>
</evidence>
<reference evidence="8" key="1">
    <citation type="submission" date="2021-03" db="EMBL/GenBank/DDBJ databases">
        <authorList>
            <consortium name="Genoscope - CEA"/>
            <person name="William W."/>
        </authorList>
    </citation>
    <scope>NUCLEOTIDE SEQUENCE</scope>
    <source>
        <strain evidence="8">Doubled-haploid Pahang</strain>
    </source>
</reference>
<dbReference type="GO" id="GO:0005802">
    <property type="term" value="C:trans-Golgi network"/>
    <property type="evidence" value="ECO:0000318"/>
    <property type="project" value="GO_Central"/>
</dbReference>
<comment type="caution">
    <text evidence="6">Lacks conserved residue(s) required for the propagation of feature annotation.</text>
</comment>
<dbReference type="Pfam" id="PF04893">
    <property type="entry name" value="Yip1"/>
    <property type="match status" value="1"/>
</dbReference>
<evidence type="ECO:0000256" key="3">
    <source>
        <dbReference type="ARBA" id="ARBA00022692"/>
    </source>
</evidence>
<dbReference type="InterPro" id="IPR006977">
    <property type="entry name" value="Yip1_dom"/>
</dbReference>
<keyword evidence="5 6" id="KW-0472">Membrane</keyword>
<evidence type="ECO:0000313" key="9">
    <source>
        <dbReference type="EnsemblPlants" id="Ma08_p01770.1"/>
    </source>
</evidence>
<comment type="similarity">
    <text evidence="2 6">Belongs to the YIP1 family.</text>
</comment>
<dbReference type="GO" id="GO:0006888">
    <property type="term" value="P:endoplasmic reticulum to Golgi vesicle-mediated transport"/>
    <property type="evidence" value="ECO:0000318"/>
    <property type="project" value="GO_Central"/>
</dbReference>
<name>A0A804K1V6_MUSAM</name>
<sequence>MAKPFSVPPVVFLSSAVQRRSPPRPANPGLPFMSFDLGPAPSSSSFSAPVPGSFEDEPPLLEELGIDTRQIWRKTSSILNPLRVDAHLHDDADLSGPFFFLMLFGLFQLLAGKLHLGVILGWVTIATLFLYSVFNLLAGRSGNLDLHRCLSLVGYCMLPMAIFSAASLFVPRGGVTILAMAAVFVLWSTRACTGLLVESASCGDELRGLVAYACCVVYAVFSLLVIF</sequence>
<organism evidence="9 10">
    <name type="scientific">Musa acuminata subsp. malaccensis</name>
    <name type="common">Wild banana</name>
    <name type="synonym">Musa malaccensis</name>
    <dbReference type="NCBI Taxonomy" id="214687"/>
    <lineage>
        <taxon>Eukaryota</taxon>
        <taxon>Viridiplantae</taxon>
        <taxon>Streptophyta</taxon>
        <taxon>Embryophyta</taxon>
        <taxon>Tracheophyta</taxon>
        <taxon>Spermatophyta</taxon>
        <taxon>Magnoliopsida</taxon>
        <taxon>Liliopsida</taxon>
        <taxon>Zingiberales</taxon>
        <taxon>Musaceae</taxon>
        <taxon>Musa</taxon>
    </lineage>
</organism>
<dbReference type="KEGG" id="mus:103994068"/>
<dbReference type="GO" id="GO:0048280">
    <property type="term" value="P:vesicle fusion with Golgi apparatus"/>
    <property type="evidence" value="ECO:0000318"/>
    <property type="project" value="GO_Central"/>
</dbReference>
<evidence type="ECO:0000256" key="2">
    <source>
        <dbReference type="ARBA" id="ARBA00010596"/>
    </source>
</evidence>
<keyword evidence="4 6" id="KW-1133">Transmembrane helix</keyword>
<dbReference type="EnsemblPlants" id="Ma08_t01770.1">
    <property type="protein sequence ID" value="Ma08_p01770.1"/>
    <property type="gene ID" value="Ma08_g01770"/>
</dbReference>
<dbReference type="Proteomes" id="UP000012960">
    <property type="component" value="Unplaced"/>
</dbReference>
<protein>
    <recommendedName>
        <fullName evidence="6">Protein YIP</fullName>
    </recommendedName>
</protein>
<dbReference type="PANTHER" id="PTHR21236:SF2">
    <property type="entry name" value="PROTEIN YIPF"/>
    <property type="match status" value="1"/>
</dbReference>
<feature type="transmembrane region" description="Helical" evidence="6">
    <location>
        <begin position="176"/>
        <end position="197"/>
    </location>
</feature>
<dbReference type="EMBL" id="HG996472">
    <property type="protein sequence ID" value="CAG1830309.1"/>
    <property type="molecule type" value="Genomic_DNA"/>
</dbReference>
<proteinExistence type="inferred from homology"/>